<reference evidence="1 2" key="1">
    <citation type="journal article" date="2017" name="Appl. Environ. Microbiol.">
        <title>Parallel evolution of two clades of a major Atlantic endemic Vibrio parahaemolyticus pathogen lineage by independent acquisition of related pathogenicity islands.</title>
        <authorList>
            <person name="Xu F."/>
            <person name="Gonzalez-Escalona N."/>
            <person name="Drees K.P."/>
            <person name="Sebra R.P."/>
            <person name="Cooper V.S."/>
            <person name="Jones S.H."/>
            <person name="Whistler C.A."/>
        </authorList>
    </citation>
    <scope>NUCLEOTIDE SEQUENCE [LARGE SCALE GENOMIC DNA]</scope>
    <source>
        <strain evidence="1 2">MAVP-3</strain>
    </source>
</reference>
<sequence length="87" mass="10260">MIFHDLISAVLNEREPFHNIWFAGDFHTPPEFSYQVNFPRLELVLDGEYINEMESHDRKVTHIVAKKGDAIFIPPNCWNKPDWDTDC</sequence>
<dbReference type="AlphaFoldDB" id="A0A227JA39"/>
<dbReference type="InterPro" id="IPR011051">
    <property type="entry name" value="RmlC_Cupin_sf"/>
</dbReference>
<feature type="non-terminal residue" evidence="1">
    <location>
        <position position="87"/>
    </location>
</feature>
<protein>
    <submittedName>
        <fullName evidence="1">AraC family transcriptional regulator</fullName>
    </submittedName>
</protein>
<proteinExistence type="predicted"/>
<dbReference type="Proteomes" id="UP000214596">
    <property type="component" value="Unassembled WGS sequence"/>
</dbReference>
<accession>A0A227JA39</accession>
<gene>
    <name evidence="1" type="ORF">CA163_19150</name>
</gene>
<comment type="caution">
    <text evidence="1">The sequence shown here is derived from an EMBL/GenBank/DDBJ whole genome shotgun (WGS) entry which is preliminary data.</text>
</comment>
<name>A0A227JA39_VIBPH</name>
<evidence type="ECO:0000313" key="1">
    <source>
        <dbReference type="EMBL" id="OXE31234.1"/>
    </source>
</evidence>
<dbReference type="SUPFAM" id="SSF51182">
    <property type="entry name" value="RmlC-like cupins"/>
    <property type="match status" value="1"/>
</dbReference>
<evidence type="ECO:0000313" key="2">
    <source>
        <dbReference type="Proteomes" id="UP000214596"/>
    </source>
</evidence>
<dbReference type="EMBL" id="NIXT01001425">
    <property type="protein sequence ID" value="OXE31234.1"/>
    <property type="molecule type" value="Genomic_DNA"/>
</dbReference>
<organism evidence="1 2">
    <name type="scientific">Vibrio parahaemolyticus</name>
    <dbReference type="NCBI Taxonomy" id="670"/>
    <lineage>
        <taxon>Bacteria</taxon>
        <taxon>Pseudomonadati</taxon>
        <taxon>Pseudomonadota</taxon>
        <taxon>Gammaproteobacteria</taxon>
        <taxon>Vibrionales</taxon>
        <taxon>Vibrionaceae</taxon>
        <taxon>Vibrio</taxon>
    </lineage>
</organism>